<dbReference type="Pfam" id="PF05016">
    <property type="entry name" value="ParE_toxin"/>
    <property type="match status" value="1"/>
</dbReference>
<evidence type="ECO:0000313" key="3">
    <source>
        <dbReference type="Proteomes" id="UP000034739"/>
    </source>
</evidence>
<dbReference type="AlphaFoldDB" id="A0A0G1U0C3"/>
<dbReference type="PANTHER" id="PTHR38813">
    <property type="match status" value="1"/>
</dbReference>
<evidence type="ECO:0000256" key="1">
    <source>
        <dbReference type="ARBA" id="ARBA00022649"/>
    </source>
</evidence>
<dbReference type="Proteomes" id="UP000034739">
    <property type="component" value="Unassembled WGS sequence"/>
</dbReference>
<dbReference type="InterPro" id="IPR035093">
    <property type="entry name" value="RelE/ParE_toxin_dom_sf"/>
</dbReference>
<sequence>MFRIVLRNNAKKFLQKLSRDQYLRFSTALHKLSVDPTGGDVKKLRGDLPGAYRLRVGKWRVLFIRKDDERCIDIITIEKRGDIY</sequence>
<accession>A0A0G1U0C3</accession>
<proteinExistence type="predicted"/>
<name>A0A0G1U0C3_9BACT</name>
<dbReference type="PANTHER" id="PTHR38813:SF1">
    <property type="entry name" value="TOXIN RELE1-RELATED"/>
    <property type="match status" value="1"/>
</dbReference>
<gene>
    <name evidence="2" type="ORF">UY16_C0025G0004</name>
</gene>
<dbReference type="EMBL" id="LCOY01000025">
    <property type="protein sequence ID" value="KKU87526.1"/>
    <property type="molecule type" value="Genomic_DNA"/>
</dbReference>
<dbReference type="InterPro" id="IPR052747">
    <property type="entry name" value="TA_system_RelE_toxin"/>
</dbReference>
<dbReference type="InterPro" id="IPR007712">
    <property type="entry name" value="RelE/ParE_toxin"/>
</dbReference>
<reference evidence="2 3" key="1">
    <citation type="journal article" date="2015" name="Nature">
        <title>rRNA introns, odd ribosomes, and small enigmatic genomes across a large radiation of phyla.</title>
        <authorList>
            <person name="Brown C.T."/>
            <person name="Hug L.A."/>
            <person name="Thomas B.C."/>
            <person name="Sharon I."/>
            <person name="Castelle C.J."/>
            <person name="Singh A."/>
            <person name="Wilkins M.J."/>
            <person name="Williams K.H."/>
            <person name="Banfield J.F."/>
        </authorList>
    </citation>
    <scope>NUCLEOTIDE SEQUENCE [LARGE SCALE GENOMIC DNA]</scope>
</reference>
<protein>
    <submittedName>
        <fullName evidence="2">Plasmid stabilization system</fullName>
    </submittedName>
</protein>
<dbReference type="SUPFAM" id="SSF143011">
    <property type="entry name" value="RelE-like"/>
    <property type="match status" value="1"/>
</dbReference>
<comment type="caution">
    <text evidence="2">The sequence shown here is derived from an EMBL/GenBank/DDBJ whole genome shotgun (WGS) entry which is preliminary data.</text>
</comment>
<evidence type="ECO:0000313" key="2">
    <source>
        <dbReference type="EMBL" id="KKU87526.1"/>
    </source>
</evidence>
<organism evidence="2 3">
    <name type="scientific">Candidatus Gottesmanbacteria bacterium GW2011_GWA2_47_9</name>
    <dbReference type="NCBI Taxonomy" id="1618445"/>
    <lineage>
        <taxon>Bacteria</taxon>
        <taxon>Candidatus Gottesmaniibacteriota</taxon>
    </lineage>
</organism>
<dbReference type="Gene3D" id="3.30.2310.20">
    <property type="entry name" value="RelE-like"/>
    <property type="match status" value="1"/>
</dbReference>
<keyword evidence="1" id="KW-1277">Toxin-antitoxin system</keyword>